<accession>A0A225W1J0</accession>
<sequence>MNPNMMNDISYEVLECPTTQEAAEYRGVSIENQVPSMTKEELTQHVLKVMENSRCDKHGNMAHQDLICENGQITGHTTQLCKTLPCKKCGKCQDGRCEDWEMLGSISRLARQDIVKGLSTPILDRLLAVKADPGDGSLNH</sequence>
<reference evidence="2" key="1">
    <citation type="submission" date="2017-03" db="EMBL/GenBank/DDBJ databases">
        <title>Phytopthora megakarya and P. palmivora, two closely related causual agents of cacao black pod achieved similar genome size and gene model numbers by different mechanisms.</title>
        <authorList>
            <person name="Ali S."/>
            <person name="Shao J."/>
            <person name="Larry D.J."/>
            <person name="Kronmiller B."/>
            <person name="Shen D."/>
            <person name="Strem M.D."/>
            <person name="Melnick R.L."/>
            <person name="Guiltinan M.J."/>
            <person name="Tyler B.M."/>
            <person name="Meinhardt L.W."/>
            <person name="Bailey B.A."/>
        </authorList>
    </citation>
    <scope>NUCLEOTIDE SEQUENCE [LARGE SCALE GENOMIC DNA]</scope>
    <source>
        <strain evidence="2">zdho120</strain>
    </source>
</reference>
<dbReference type="AlphaFoldDB" id="A0A225W1J0"/>
<dbReference type="EMBL" id="NBNE01002181">
    <property type="protein sequence ID" value="OWZ11254.1"/>
    <property type="molecule type" value="Genomic_DNA"/>
</dbReference>
<evidence type="ECO:0000313" key="2">
    <source>
        <dbReference type="Proteomes" id="UP000198211"/>
    </source>
</evidence>
<protein>
    <submittedName>
        <fullName evidence="1">Uncharacterized protein</fullName>
    </submittedName>
</protein>
<evidence type="ECO:0000313" key="1">
    <source>
        <dbReference type="EMBL" id="OWZ11254.1"/>
    </source>
</evidence>
<dbReference type="OrthoDB" id="111316at2759"/>
<name>A0A225W1J0_9STRA</name>
<dbReference type="Proteomes" id="UP000198211">
    <property type="component" value="Unassembled WGS sequence"/>
</dbReference>
<proteinExistence type="predicted"/>
<comment type="caution">
    <text evidence="1">The sequence shown here is derived from an EMBL/GenBank/DDBJ whole genome shotgun (WGS) entry which is preliminary data.</text>
</comment>
<keyword evidence="2" id="KW-1185">Reference proteome</keyword>
<gene>
    <name evidence="1" type="ORF">PHMEG_00015748</name>
</gene>
<organism evidence="1 2">
    <name type="scientific">Phytophthora megakarya</name>
    <dbReference type="NCBI Taxonomy" id="4795"/>
    <lineage>
        <taxon>Eukaryota</taxon>
        <taxon>Sar</taxon>
        <taxon>Stramenopiles</taxon>
        <taxon>Oomycota</taxon>
        <taxon>Peronosporomycetes</taxon>
        <taxon>Peronosporales</taxon>
        <taxon>Peronosporaceae</taxon>
        <taxon>Phytophthora</taxon>
    </lineage>
</organism>